<dbReference type="EMBL" id="QPFP01000322">
    <property type="protein sequence ID" value="TEB16665.1"/>
    <property type="molecule type" value="Genomic_DNA"/>
</dbReference>
<feature type="region of interest" description="Disordered" evidence="1">
    <location>
        <begin position="106"/>
        <end position="125"/>
    </location>
</feature>
<keyword evidence="3" id="KW-1185">Reference proteome</keyword>
<dbReference type="Proteomes" id="UP000298030">
    <property type="component" value="Unassembled WGS sequence"/>
</dbReference>
<proteinExistence type="predicted"/>
<gene>
    <name evidence="2" type="ORF">FA13DRAFT_1720810</name>
</gene>
<comment type="caution">
    <text evidence="2">The sequence shown here is derived from an EMBL/GenBank/DDBJ whole genome shotgun (WGS) entry which is preliminary data.</text>
</comment>
<evidence type="ECO:0000256" key="1">
    <source>
        <dbReference type="SAM" id="MobiDB-lite"/>
    </source>
</evidence>
<protein>
    <submittedName>
        <fullName evidence="2">Uncharacterized protein</fullName>
    </submittedName>
</protein>
<evidence type="ECO:0000313" key="2">
    <source>
        <dbReference type="EMBL" id="TEB16665.1"/>
    </source>
</evidence>
<feature type="compositionally biased region" description="Polar residues" evidence="1">
    <location>
        <begin position="112"/>
        <end position="121"/>
    </location>
</feature>
<dbReference type="AlphaFoldDB" id="A0A4Y7S5M3"/>
<reference evidence="2 3" key="1">
    <citation type="journal article" date="2019" name="Nat. Ecol. Evol.">
        <title>Megaphylogeny resolves global patterns of mushroom evolution.</title>
        <authorList>
            <person name="Varga T."/>
            <person name="Krizsan K."/>
            <person name="Foldi C."/>
            <person name="Dima B."/>
            <person name="Sanchez-Garcia M."/>
            <person name="Sanchez-Ramirez S."/>
            <person name="Szollosi G.J."/>
            <person name="Szarkandi J.G."/>
            <person name="Papp V."/>
            <person name="Albert L."/>
            <person name="Andreopoulos W."/>
            <person name="Angelini C."/>
            <person name="Antonin V."/>
            <person name="Barry K.W."/>
            <person name="Bougher N.L."/>
            <person name="Buchanan P."/>
            <person name="Buyck B."/>
            <person name="Bense V."/>
            <person name="Catcheside P."/>
            <person name="Chovatia M."/>
            <person name="Cooper J."/>
            <person name="Damon W."/>
            <person name="Desjardin D."/>
            <person name="Finy P."/>
            <person name="Geml J."/>
            <person name="Haridas S."/>
            <person name="Hughes K."/>
            <person name="Justo A."/>
            <person name="Karasinski D."/>
            <person name="Kautmanova I."/>
            <person name="Kiss B."/>
            <person name="Kocsube S."/>
            <person name="Kotiranta H."/>
            <person name="LaButti K.M."/>
            <person name="Lechner B.E."/>
            <person name="Liimatainen K."/>
            <person name="Lipzen A."/>
            <person name="Lukacs Z."/>
            <person name="Mihaltcheva S."/>
            <person name="Morgado L.N."/>
            <person name="Niskanen T."/>
            <person name="Noordeloos M.E."/>
            <person name="Ohm R.A."/>
            <person name="Ortiz-Santana B."/>
            <person name="Ovrebo C."/>
            <person name="Racz N."/>
            <person name="Riley R."/>
            <person name="Savchenko A."/>
            <person name="Shiryaev A."/>
            <person name="Soop K."/>
            <person name="Spirin V."/>
            <person name="Szebenyi C."/>
            <person name="Tomsovsky M."/>
            <person name="Tulloss R.E."/>
            <person name="Uehling J."/>
            <person name="Grigoriev I.V."/>
            <person name="Vagvolgyi C."/>
            <person name="Papp T."/>
            <person name="Martin F.M."/>
            <person name="Miettinen O."/>
            <person name="Hibbett D.S."/>
            <person name="Nagy L.G."/>
        </authorList>
    </citation>
    <scope>NUCLEOTIDE SEQUENCE [LARGE SCALE GENOMIC DNA]</scope>
    <source>
        <strain evidence="2 3">FP101781</strain>
    </source>
</reference>
<name>A0A4Y7S5M3_COPMI</name>
<evidence type="ECO:0000313" key="3">
    <source>
        <dbReference type="Proteomes" id="UP000298030"/>
    </source>
</evidence>
<sequence>MLRIDYFQSIFSHLEEYTKMLELSLKFILLGCSNPWGWKNDAIRLYPLQPVSTATMEMLWCGTDYKAGGTCKWTVHLGKRVFTNLPTCVIEGIQAELKAFQIRKPGGAKNEGAQSSHTSSPAPVLSAPLTSIHGDGSAEEWEHSTLCTTLRQRDSELLHLSHPSWPALSRAQLAPALRLRAGQLGRQLGWAGRAGVGLS</sequence>
<accession>A0A4Y7S5M3</accession>
<organism evidence="2 3">
    <name type="scientific">Coprinellus micaceus</name>
    <name type="common">Glistening ink-cap mushroom</name>
    <name type="synonym">Coprinus micaceus</name>
    <dbReference type="NCBI Taxonomy" id="71717"/>
    <lineage>
        <taxon>Eukaryota</taxon>
        <taxon>Fungi</taxon>
        <taxon>Dikarya</taxon>
        <taxon>Basidiomycota</taxon>
        <taxon>Agaricomycotina</taxon>
        <taxon>Agaricomycetes</taxon>
        <taxon>Agaricomycetidae</taxon>
        <taxon>Agaricales</taxon>
        <taxon>Agaricineae</taxon>
        <taxon>Psathyrellaceae</taxon>
        <taxon>Coprinellus</taxon>
    </lineage>
</organism>